<dbReference type="Pfam" id="PF03357">
    <property type="entry name" value="Snf7"/>
    <property type="match status" value="1"/>
</dbReference>
<proteinExistence type="predicted"/>
<organism evidence="2">
    <name type="scientific">Zea mays</name>
    <name type="common">Maize</name>
    <dbReference type="NCBI Taxonomy" id="4577"/>
    <lineage>
        <taxon>Eukaryota</taxon>
        <taxon>Viridiplantae</taxon>
        <taxon>Streptophyta</taxon>
        <taxon>Embryophyta</taxon>
        <taxon>Tracheophyta</taxon>
        <taxon>Spermatophyta</taxon>
        <taxon>Magnoliopsida</taxon>
        <taxon>Liliopsida</taxon>
        <taxon>Poales</taxon>
        <taxon>Poaceae</taxon>
        <taxon>PACMAD clade</taxon>
        <taxon>Panicoideae</taxon>
        <taxon>Andropogonodae</taxon>
        <taxon>Andropogoneae</taxon>
        <taxon>Tripsacinae</taxon>
        <taxon>Zea</taxon>
    </lineage>
</organism>
<dbReference type="EMBL" id="CM007649">
    <property type="protein sequence ID" value="ONM31501.1"/>
    <property type="molecule type" value="Genomic_DNA"/>
</dbReference>
<dbReference type="Pfam" id="PF25880">
    <property type="entry name" value="WHD_CHMP7_1st"/>
    <property type="match status" value="1"/>
</dbReference>
<sequence length="322" mass="36403">MASGEGWEAAVRAEVGAVAWWDDLDSADLRARFKAFTGQRSDWPQPTVLFWKDLLLRVARRLRVCSAPAHHVTSAWFARPGGLTPLCLPQVLEEMRADGDVLLKSELIDPSSTNLHQLVRRVRLMTISSRKAVWQEDILVFKLLIECKNLLTCKELSFDSSRRRALASFKSGDKLAAYRYVRQSKLFSQSRSRCTQLLERIEEVISLIASAESNKKVYEAIQIGILAMKDNTVSIDEVNIHMKEIDELVAAQREVDAALVPLQSLDDEGDIDEEFSKLEAELQDDVPHIHVQEPMAPSNEESPDEVVESLSHNMSRIRLEPI</sequence>
<evidence type="ECO:0000256" key="1">
    <source>
        <dbReference type="SAM" id="MobiDB-lite"/>
    </source>
</evidence>
<dbReference type="AlphaFoldDB" id="A0A1D6MR78"/>
<reference evidence="2" key="1">
    <citation type="submission" date="2015-12" db="EMBL/GenBank/DDBJ databases">
        <title>Update maize B73 reference genome by single molecule sequencing technologies.</title>
        <authorList>
            <consortium name="Maize Genome Sequencing Project"/>
            <person name="Ware D."/>
        </authorList>
    </citation>
    <scope>NUCLEOTIDE SEQUENCE [LARGE SCALE GENOMIC DNA]</scope>
    <source>
        <tissue evidence="2">Seedling</tissue>
    </source>
</reference>
<dbReference type="EMBL" id="CM007649">
    <property type="protein sequence ID" value="ONM31499.1"/>
    <property type="molecule type" value="Genomic_DNA"/>
</dbReference>
<dbReference type="InterPro" id="IPR005024">
    <property type="entry name" value="Snf7_fam"/>
</dbReference>
<accession>A0A1D6MR78</accession>
<dbReference type="GO" id="GO:0007034">
    <property type="term" value="P:vacuolar transport"/>
    <property type="evidence" value="ECO:0007669"/>
    <property type="project" value="InterPro"/>
</dbReference>
<dbReference type="PANTHER" id="PTHR22761:SF7">
    <property type="entry name" value="SNF7 FAMILY PROTEIN"/>
    <property type="match status" value="1"/>
</dbReference>
<evidence type="ECO:0000313" key="2">
    <source>
        <dbReference type="EMBL" id="ONM31499.1"/>
    </source>
</evidence>
<gene>
    <name evidence="2" type="ORF">ZEAMMB73_Zm00001d040535</name>
</gene>
<dbReference type="ExpressionAtlas" id="A0A1D6MR78">
    <property type="expression patterns" value="baseline and differential"/>
</dbReference>
<feature type="region of interest" description="Disordered" evidence="1">
    <location>
        <begin position="293"/>
        <end position="322"/>
    </location>
</feature>
<dbReference type="PANTHER" id="PTHR22761">
    <property type="entry name" value="CHARGED MULTIVESICULAR BODY PROTEIN"/>
    <property type="match status" value="1"/>
</dbReference>
<name>A0A1D6MR78_MAIZE</name>
<protein>
    <submittedName>
        <fullName evidence="2">SNF7 family protein</fullName>
    </submittedName>
</protein>